<keyword evidence="3" id="KW-1185">Reference proteome</keyword>
<feature type="transmembrane region" description="Helical" evidence="1">
    <location>
        <begin position="111"/>
        <end position="131"/>
    </location>
</feature>
<feature type="transmembrane region" description="Helical" evidence="1">
    <location>
        <begin position="12"/>
        <end position="31"/>
    </location>
</feature>
<dbReference type="AlphaFoldDB" id="A0A3S0RNG4"/>
<keyword evidence="1" id="KW-0472">Membrane</keyword>
<gene>
    <name evidence="2" type="ORF">EHV08_03935</name>
</gene>
<reference evidence="2 3" key="1">
    <citation type="submission" date="2018-12" db="EMBL/GenBank/DDBJ databases">
        <title>Genome sequencing of Prevotella sp. KCOM 3155 (= JS262).</title>
        <authorList>
            <person name="Kook J.-K."/>
            <person name="Park S.-N."/>
            <person name="Lim Y.K."/>
        </authorList>
    </citation>
    <scope>NUCLEOTIDE SEQUENCE [LARGE SCALE GENOMIC DNA]</scope>
    <source>
        <strain evidence="2 3">KCOM 3155</strain>
    </source>
</reference>
<evidence type="ECO:0000313" key="2">
    <source>
        <dbReference type="EMBL" id="RUL59003.1"/>
    </source>
</evidence>
<feature type="transmembrane region" description="Helical" evidence="1">
    <location>
        <begin position="51"/>
        <end position="74"/>
    </location>
</feature>
<accession>A0A3S0RNG4</accession>
<dbReference type="OrthoDB" id="1082131at2"/>
<evidence type="ECO:0000313" key="3">
    <source>
        <dbReference type="Proteomes" id="UP000278983"/>
    </source>
</evidence>
<sequence>MTFNNKSGNSVAMRVVCAIAFLVFTFSYLYFYQCDLIGAVQHVLSGGQTSYSRLIGAIILTVCLYLLQIGIYALTKLNRHAHALTYFPSLLLLCLLTSVDDTFDQHFSLSTWTWISPLLLILFVFIVHLSMKYQPYLSKKSSAGIFSEISWVNLLTMVLMFFFVGIFSNGNDILHYRLRIERYLSEKDYTAALSVGEYSLETDSSLFMLRASALARSKQMGERLFEYPIIGGSTSLLPNQGSVRCVVYDTGDIYKIVGAIPKTKMTVEDYLKTIKMTKQTRAAYGDYVLCSYLLDRKLDKFASELREYYVVDSASVLPKHYREALTLYERQRSIKYEGFHDEVCEADYEDMMEIRKKYHSKPEYMATLRDAYGKTYWYYYFKE</sequence>
<evidence type="ECO:0000256" key="1">
    <source>
        <dbReference type="SAM" id="Phobius"/>
    </source>
</evidence>
<dbReference type="EMBL" id="RYYU01000001">
    <property type="protein sequence ID" value="RUL59003.1"/>
    <property type="molecule type" value="Genomic_DNA"/>
</dbReference>
<dbReference type="RefSeq" id="WP_126678159.1">
    <property type="nucleotide sequence ID" value="NZ_RYYU01000001.1"/>
</dbReference>
<comment type="caution">
    <text evidence="2">The sequence shown here is derived from an EMBL/GenBank/DDBJ whole genome shotgun (WGS) entry which is preliminary data.</text>
</comment>
<proteinExistence type="predicted"/>
<keyword evidence="1" id="KW-1133">Transmembrane helix</keyword>
<dbReference type="Pfam" id="PF19529">
    <property type="entry name" value="DUF6057"/>
    <property type="match status" value="1"/>
</dbReference>
<protein>
    <submittedName>
        <fullName evidence="2">Uncharacterized protein</fullName>
    </submittedName>
</protein>
<name>A0A3S0RNG4_9BACT</name>
<dbReference type="Proteomes" id="UP000278983">
    <property type="component" value="Unassembled WGS sequence"/>
</dbReference>
<dbReference type="InterPro" id="IPR045692">
    <property type="entry name" value="DUF6057"/>
</dbReference>
<organism evidence="2 3">
    <name type="scientific">Prevotella koreensis</name>
    <dbReference type="NCBI Taxonomy" id="2490854"/>
    <lineage>
        <taxon>Bacteria</taxon>
        <taxon>Pseudomonadati</taxon>
        <taxon>Bacteroidota</taxon>
        <taxon>Bacteroidia</taxon>
        <taxon>Bacteroidales</taxon>
        <taxon>Prevotellaceae</taxon>
        <taxon>Prevotella</taxon>
    </lineage>
</organism>
<feature type="transmembrane region" description="Helical" evidence="1">
    <location>
        <begin position="143"/>
        <end position="167"/>
    </location>
</feature>
<keyword evidence="1" id="KW-0812">Transmembrane</keyword>
<feature type="transmembrane region" description="Helical" evidence="1">
    <location>
        <begin position="81"/>
        <end position="99"/>
    </location>
</feature>